<evidence type="ECO:0000256" key="5">
    <source>
        <dbReference type="ARBA" id="ARBA00022989"/>
    </source>
</evidence>
<dbReference type="EMBL" id="VWPK01000022">
    <property type="protein sequence ID" value="KAA5611254.1"/>
    <property type="molecule type" value="Genomic_DNA"/>
</dbReference>
<dbReference type="PANTHER" id="PTHR30353:SF15">
    <property type="entry name" value="INNER MEMBRANE PROTEIN YABI"/>
    <property type="match status" value="1"/>
</dbReference>
<protein>
    <submittedName>
        <fullName evidence="9">DedA family protein</fullName>
    </submittedName>
</protein>
<dbReference type="InterPro" id="IPR032818">
    <property type="entry name" value="DedA-like"/>
</dbReference>
<evidence type="ECO:0000313" key="9">
    <source>
        <dbReference type="EMBL" id="KAA5611254.1"/>
    </source>
</evidence>
<name>A0A5M6ISG9_9PROT</name>
<evidence type="ECO:0000256" key="6">
    <source>
        <dbReference type="ARBA" id="ARBA00023136"/>
    </source>
</evidence>
<keyword evidence="5 7" id="KW-1133">Transmembrane helix</keyword>
<reference evidence="9 10" key="1">
    <citation type="submission" date="2019-09" db="EMBL/GenBank/DDBJ databases">
        <title>Genome sequence of Rhodovastum atsumiense, a diverse member of the Acetobacteraceae family of non-sulfur purple photosynthetic bacteria.</title>
        <authorList>
            <person name="Meyer T."/>
            <person name="Kyndt J."/>
        </authorList>
    </citation>
    <scope>NUCLEOTIDE SEQUENCE [LARGE SCALE GENOMIC DNA]</scope>
    <source>
        <strain evidence="9 10">DSM 21279</strain>
    </source>
</reference>
<evidence type="ECO:0000259" key="8">
    <source>
        <dbReference type="Pfam" id="PF09335"/>
    </source>
</evidence>
<evidence type="ECO:0000256" key="1">
    <source>
        <dbReference type="ARBA" id="ARBA00004651"/>
    </source>
</evidence>
<evidence type="ECO:0000256" key="2">
    <source>
        <dbReference type="ARBA" id="ARBA00010792"/>
    </source>
</evidence>
<dbReference type="Pfam" id="PF09335">
    <property type="entry name" value="VTT_dom"/>
    <property type="match status" value="1"/>
</dbReference>
<feature type="transmembrane region" description="Helical" evidence="7">
    <location>
        <begin position="27"/>
        <end position="48"/>
    </location>
</feature>
<gene>
    <name evidence="9" type="ORF">F1189_14950</name>
</gene>
<dbReference type="Proteomes" id="UP000325255">
    <property type="component" value="Unassembled WGS sequence"/>
</dbReference>
<feature type="transmembrane region" description="Helical" evidence="7">
    <location>
        <begin position="54"/>
        <end position="76"/>
    </location>
</feature>
<dbReference type="AlphaFoldDB" id="A0A5M6ISG9"/>
<dbReference type="GO" id="GO:0005886">
    <property type="term" value="C:plasma membrane"/>
    <property type="evidence" value="ECO:0007669"/>
    <property type="project" value="UniProtKB-SubCell"/>
</dbReference>
<proteinExistence type="inferred from homology"/>
<sequence>MDALVAFVQANAEWAAPIGFLIGFFKALAFVSLVVPGLTILVAIGALVGASDIAFVPVWLGVSCGAALGDWASYVIGYRLKDRARDIWPLSRRPELLPRAERFFARWGTMSVVLCRFFSPMRATVPLLAGMCEMRFWPFQIANWVSALLWAGVMLGPGTMLADWLR</sequence>
<dbReference type="RefSeq" id="WP_150041632.1">
    <property type="nucleotide sequence ID" value="NZ_OW485601.1"/>
</dbReference>
<comment type="similarity">
    <text evidence="2 7">Belongs to the DedA family.</text>
</comment>
<evidence type="ECO:0000256" key="7">
    <source>
        <dbReference type="RuleBase" id="RU367016"/>
    </source>
</evidence>
<keyword evidence="3 7" id="KW-1003">Cell membrane</keyword>
<keyword evidence="6 7" id="KW-0472">Membrane</keyword>
<keyword evidence="4 7" id="KW-0812">Transmembrane</keyword>
<evidence type="ECO:0000256" key="3">
    <source>
        <dbReference type="ARBA" id="ARBA00022475"/>
    </source>
</evidence>
<organism evidence="9 10">
    <name type="scientific">Rhodovastum atsumiense</name>
    <dbReference type="NCBI Taxonomy" id="504468"/>
    <lineage>
        <taxon>Bacteria</taxon>
        <taxon>Pseudomonadati</taxon>
        <taxon>Pseudomonadota</taxon>
        <taxon>Alphaproteobacteria</taxon>
        <taxon>Acetobacterales</taxon>
        <taxon>Acetobacteraceae</taxon>
        <taxon>Rhodovastum</taxon>
    </lineage>
</organism>
<comment type="subcellular location">
    <subcellularLocation>
        <location evidence="1 7">Cell membrane</location>
        <topology evidence="1 7">Multi-pass membrane protein</topology>
    </subcellularLocation>
</comment>
<feature type="transmembrane region" description="Helical" evidence="7">
    <location>
        <begin position="141"/>
        <end position="165"/>
    </location>
</feature>
<dbReference type="InterPro" id="IPR032816">
    <property type="entry name" value="VTT_dom"/>
</dbReference>
<comment type="caution">
    <text evidence="9">The sequence shown here is derived from an EMBL/GenBank/DDBJ whole genome shotgun (WGS) entry which is preliminary data.</text>
</comment>
<feature type="domain" description="VTT" evidence="8">
    <location>
        <begin position="35"/>
        <end position="158"/>
    </location>
</feature>
<comment type="caution">
    <text evidence="7">Lacks conserved residue(s) required for the propagation of feature annotation.</text>
</comment>
<dbReference type="OrthoDB" id="9801622at2"/>
<keyword evidence="10" id="KW-1185">Reference proteome</keyword>
<evidence type="ECO:0000313" key="10">
    <source>
        <dbReference type="Proteomes" id="UP000325255"/>
    </source>
</evidence>
<accession>A0A5M6ISG9</accession>
<evidence type="ECO:0000256" key="4">
    <source>
        <dbReference type="ARBA" id="ARBA00022692"/>
    </source>
</evidence>
<dbReference type="PANTHER" id="PTHR30353">
    <property type="entry name" value="INNER MEMBRANE PROTEIN DEDA-RELATED"/>
    <property type="match status" value="1"/>
</dbReference>